<organism evidence="1">
    <name type="scientific">bioreactor metagenome</name>
    <dbReference type="NCBI Taxonomy" id="1076179"/>
    <lineage>
        <taxon>unclassified sequences</taxon>
        <taxon>metagenomes</taxon>
        <taxon>ecological metagenomes</taxon>
    </lineage>
</organism>
<dbReference type="AlphaFoldDB" id="A0A645IA51"/>
<dbReference type="EMBL" id="VSSQ01110345">
    <property type="protein sequence ID" value="MPN48225.1"/>
    <property type="molecule type" value="Genomic_DNA"/>
</dbReference>
<reference evidence="1" key="1">
    <citation type="submission" date="2019-08" db="EMBL/GenBank/DDBJ databases">
        <authorList>
            <person name="Kucharzyk K."/>
            <person name="Murdoch R.W."/>
            <person name="Higgins S."/>
            <person name="Loffler F."/>
        </authorList>
    </citation>
    <scope>NUCLEOTIDE SEQUENCE</scope>
</reference>
<evidence type="ECO:0000313" key="1">
    <source>
        <dbReference type="EMBL" id="MPN48225.1"/>
    </source>
</evidence>
<gene>
    <name evidence="1" type="ORF">SDC9_195830</name>
</gene>
<name>A0A645IA51_9ZZZZ</name>
<proteinExistence type="predicted"/>
<sequence length="102" mass="11687">MGSQIAFPVHHRDSEFTKMISIITHNMFHTVGAGRAVEVPQHLPVEFRKIKSVRETHRLPRRPYLSGMIAPEIFIYVSIHHHGSFPTFIGILAVRRYGSRKG</sequence>
<accession>A0A645IA51</accession>
<protein>
    <submittedName>
        <fullName evidence="1">Uncharacterized protein</fullName>
    </submittedName>
</protein>
<comment type="caution">
    <text evidence="1">The sequence shown here is derived from an EMBL/GenBank/DDBJ whole genome shotgun (WGS) entry which is preliminary data.</text>
</comment>